<feature type="transmembrane region" description="Helical" evidence="2">
    <location>
        <begin position="77"/>
        <end position="95"/>
    </location>
</feature>
<dbReference type="STRING" id="1236973.JCM9157_193"/>
<keyword evidence="1" id="KW-0175">Coiled coil</keyword>
<dbReference type="Proteomes" id="UP000018896">
    <property type="component" value="Unassembled WGS sequence"/>
</dbReference>
<sequence>MGSRNKTMLIVSAFVVLLSVVIHLLHRVFGFLETYLIIQGVTPLSPGLQLLQNLFFIVPILLLIVSFFLFKKEKHDQLPLLLTLTLTFASISIIAGGDGLVEYHFSIFMVLAFIIFFNSFKLILISTVIFAIQHFGGYFLFPQLLCGTENYAFSLLMIHAVFLILMSGAASLIITLQNRATSLMQIEKEKQQEKEELLVAQLTKTANQVLNTVLQLKEGSQESKLASRKLLLRSKKWLQVLISS</sequence>
<keyword evidence="4" id="KW-1185">Reference proteome</keyword>
<feature type="coiled-coil region" evidence="1">
    <location>
        <begin position="176"/>
        <end position="203"/>
    </location>
</feature>
<gene>
    <name evidence="3" type="ORF">JCM9157_193</name>
</gene>
<protein>
    <submittedName>
        <fullName evidence="3">Uncharacterized protein</fullName>
    </submittedName>
</protein>
<feature type="transmembrane region" description="Helical" evidence="2">
    <location>
        <begin position="122"/>
        <end position="141"/>
    </location>
</feature>
<accession>W4QPC4</accession>
<feature type="transmembrane region" description="Helical" evidence="2">
    <location>
        <begin position="153"/>
        <end position="176"/>
    </location>
</feature>
<dbReference type="eggNOG" id="COG0840">
    <property type="taxonomic scope" value="Bacteria"/>
</dbReference>
<evidence type="ECO:0000313" key="3">
    <source>
        <dbReference type="EMBL" id="GAE33204.1"/>
    </source>
</evidence>
<evidence type="ECO:0000256" key="1">
    <source>
        <dbReference type="SAM" id="Coils"/>
    </source>
</evidence>
<name>W4QPC4_HALA3</name>
<organism evidence="3 4">
    <name type="scientific">Halalkalibacter akibai (strain ATCC 43226 / DSM 21942 / CIP 109018 / JCM 9157 / 1139)</name>
    <name type="common">Bacillus akibai</name>
    <dbReference type="NCBI Taxonomy" id="1236973"/>
    <lineage>
        <taxon>Bacteria</taxon>
        <taxon>Bacillati</taxon>
        <taxon>Bacillota</taxon>
        <taxon>Bacilli</taxon>
        <taxon>Bacillales</taxon>
        <taxon>Bacillaceae</taxon>
        <taxon>Halalkalibacter</taxon>
    </lineage>
</organism>
<reference evidence="3 4" key="1">
    <citation type="journal article" date="2014" name="Genome Announc.">
        <title>Draft Genome Sequences of Three Alkaliphilic Bacillus Strains, Bacillus wakoensis JCM 9140T, Bacillus akibai JCM 9157T, and Bacillus hemicellulosilyticus JCM 9152T.</title>
        <authorList>
            <person name="Yuki M."/>
            <person name="Oshima K."/>
            <person name="Suda W."/>
            <person name="Oshida Y."/>
            <person name="Kitamura K."/>
            <person name="Iida T."/>
            <person name="Hattori M."/>
            <person name="Ohkuma M."/>
        </authorList>
    </citation>
    <scope>NUCLEOTIDE SEQUENCE [LARGE SCALE GENOMIC DNA]</scope>
    <source>
        <strain evidence="3 4">JCM 9157</strain>
    </source>
</reference>
<dbReference type="EMBL" id="BAUV01000001">
    <property type="protein sequence ID" value="GAE33204.1"/>
    <property type="molecule type" value="Genomic_DNA"/>
</dbReference>
<comment type="caution">
    <text evidence="3">The sequence shown here is derived from an EMBL/GenBank/DDBJ whole genome shotgun (WGS) entry which is preliminary data.</text>
</comment>
<dbReference type="RefSeq" id="WP_035661078.1">
    <property type="nucleotide sequence ID" value="NZ_BAUV01000001.1"/>
</dbReference>
<dbReference type="AlphaFoldDB" id="W4QPC4"/>
<proteinExistence type="predicted"/>
<feature type="transmembrane region" description="Helical" evidence="2">
    <location>
        <begin position="101"/>
        <end position="117"/>
    </location>
</feature>
<feature type="transmembrane region" description="Helical" evidence="2">
    <location>
        <begin position="7"/>
        <end position="30"/>
    </location>
</feature>
<keyword evidence="2" id="KW-0472">Membrane</keyword>
<dbReference type="OrthoDB" id="2166737at2"/>
<keyword evidence="2" id="KW-1133">Transmembrane helix</keyword>
<keyword evidence="2" id="KW-0812">Transmembrane</keyword>
<evidence type="ECO:0000256" key="2">
    <source>
        <dbReference type="SAM" id="Phobius"/>
    </source>
</evidence>
<feature type="transmembrane region" description="Helical" evidence="2">
    <location>
        <begin position="50"/>
        <end position="70"/>
    </location>
</feature>
<evidence type="ECO:0000313" key="4">
    <source>
        <dbReference type="Proteomes" id="UP000018896"/>
    </source>
</evidence>